<gene>
    <name evidence="2" type="ORF">HAX54_042526</name>
</gene>
<proteinExistence type="predicted"/>
<dbReference type="InterPro" id="IPR045060">
    <property type="entry name" value="Phe-tRNA-ligase_IIc_bsu"/>
</dbReference>
<dbReference type="PANTHER" id="PTHR10947">
    <property type="entry name" value="PHENYLALANYL-TRNA SYNTHETASE BETA CHAIN AND LEUCINE-RICH REPEAT-CONTAINING PROTEIN 47"/>
    <property type="match status" value="1"/>
</dbReference>
<name>A0ABS8W231_DATST</name>
<evidence type="ECO:0000313" key="2">
    <source>
        <dbReference type="EMBL" id="MCE2055401.1"/>
    </source>
</evidence>
<dbReference type="SUPFAM" id="SSF55681">
    <property type="entry name" value="Class II aaRS and biotin synthetases"/>
    <property type="match status" value="1"/>
</dbReference>
<dbReference type="PANTHER" id="PTHR10947:SF0">
    <property type="entry name" value="PHENYLALANINE--TRNA LIGASE BETA SUBUNIT"/>
    <property type="match status" value="1"/>
</dbReference>
<dbReference type="InterPro" id="IPR045864">
    <property type="entry name" value="aa-tRNA-synth_II/BPL/LPL"/>
</dbReference>
<organism evidence="2 3">
    <name type="scientific">Datura stramonium</name>
    <name type="common">Jimsonweed</name>
    <name type="synonym">Common thornapple</name>
    <dbReference type="NCBI Taxonomy" id="4076"/>
    <lineage>
        <taxon>Eukaryota</taxon>
        <taxon>Viridiplantae</taxon>
        <taxon>Streptophyta</taxon>
        <taxon>Embryophyta</taxon>
        <taxon>Tracheophyta</taxon>
        <taxon>Spermatophyta</taxon>
        <taxon>Magnoliopsida</taxon>
        <taxon>eudicotyledons</taxon>
        <taxon>Gunneridae</taxon>
        <taxon>Pentapetalae</taxon>
        <taxon>asterids</taxon>
        <taxon>lamiids</taxon>
        <taxon>Solanales</taxon>
        <taxon>Solanaceae</taxon>
        <taxon>Solanoideae</taxon>
        <taxon>Datureae</taxon>
        <taxon>Datura</taxon>
    </lineage>
</organism>
<reference evidence="2 3" key="1">
    <citation type="journal article" date="2021" name="BMC Genomics">
        <title>Datura genome reveals duplications of psychoactive alkaloid biosynthetic genes and high mutation rate following tissue culture.</title>
        <authorList>
            <person name="Rajewski A."/>
            <person name="Carter-House D."/>
            <person name="Stajich J."/>
            <person name="Litt A."/>
        </authorList>
    </citation>
    <scope>NUCLEOTIDE SEQUENCE [LARGE SCALE GENOMIC DNA]</scope>
    <source>
        <strain evidence="2">AR-01</strain>
    </source>
</reference>
<dbReference type="Gene3D" id="3.30.930.10">
    <property type="entry name" value="Bira Bifunctional Protein, Domain 2"/>
    <property type="match status" value="1"/>
</dbReference>
<evidence type="ECO:0000313" key="3">
    <source>
        <dbReference type="Proteomes" id="UP000823775"/>
    </source>
</evidence>
<comment type="caution">
    <text evidence="2">The sequence shown here is derived from an EMBL/GenBank/DDBJ whole genome shotgun (WGS) entry which is preliminary data.</text>
</comment>
<dbReference type="Proteomes" id="UP000823775">
    <property type="component" value="Unassembled WGS sequence"/>
</dbReference>
<dbReference type="EMBL" id="JACEIK010006270">
    <property type="protein sequence ID" value="MCE2055401.1"/>
    <property type="molecule type" value="Genomic_DNA"/>
</dbReference>
<dbReference type="InterPro" id="IPR041616">
    <property type="entry name" value="PheRS_beta_core"/>
</dbReference>
<accession>A0ABS8W231</accession>
<evidence type="ECO:0000259" key="1">
    <source>
        <dbReference type="Pfam" id="PF17759"/>
    </source>
</evidence>
<dbReference type="Pfam" id="PF17759">
    <property type="entry name" value="tRNA_synthFbeta"/>
    <property type="match status" value="1"/>
</dbReference>
<protein>
    <recommendedName>
        <fullName evidence="1">Phenylalanyl tRNA synthetase beta chain core domain-containing protein</fullName>
    </recommendedName>
</protein>
<sequence length="177" mass="19922">MLNREEDNSAVVIADSRTSEFEVVRPTHAWTVLRTVGHNKDHPKPIKIFEVGDVVLLDGTNDVGAVNRNHLAALYCGANWDLSTDFTTFVACTVYRLLHEKSESLHFFREDKPTLFTGESALEHSALCTLRSSRSLTFQIPAPFWSLTCRVSYSQSISYHALFSPGRLCRVGSIKYL</sequence>
<keyword evidence="3" id="KW-1185">Reference proteome</keyword>
<feature type="domain" description="Phenylalanyl tRNA synthetase beta chain core" evidence="1">
    <location>
        <begin position="4"/>
        <end position="121"/>
    </location>
</feature>